<feature type="domain" description="FAD/NAD(P)-binding" evidence="4">
    <location>
        <begin position="66"/>
        <end position="276"/>
    </location>
</feature>
<evidence type="ECO:0000256" key="1">
    <source>
        <dbReference type="ARBA" id="ARBA00022630"/>
    </source>
</evidence>
<dbReference type="GO" id="GO:0033108">
    <property type="term" value="P:mitochondrial respiratory chain complex assembly"/>
    <property type="evidence" value="ECO:0007669"/>
    <property type="project" value="TreeGrafter"/>
</dbReference>
<evidence type="ECO:0000313" key="6">
    <source>
        <dbReference type="Proteomes" id="UP000247409"/>
    </source>
</evidence>
<name>A0A2V3J5L4_9FLOR</name>
<comment type="caution">
    <text evidence="5">The sequence shown here is derived from an EMBL/GenBank/DDBJ whole genome shotgun (WGS) entry which is preliminary data.</text>
</comment>
<dbReference type="PANTHER" id="PTHR43557">
    <property type="entry name" value="APOPTOSIS-INDUCING FACTOR 1"/>
    <property type="match status" value="1"/>
</dbReference>
<keyword evidence="2" id="KW-0274">FAD</keyword>
<gene>
    <name evidence="5" type="ORF">BWQ96_00728</name>
</gene>
<dbReference type="AlphaFoldDB" id="A0A2V3J5L4"/>
<keyword evidence="3" id="KW-0560">Oxidoreductase</keyword>
<keyword evidence="1" id="KW-0285">Flavoprotein</keyword>
<dbReference type="GO" id="GO:0012501">
    <property type="term" value="P:programmed cell death"/>
    <property type="evidence" value="ECO:0007669"/>
    <property type="project" value="TreeGrafter"/>
</dbReference>
<dbReference type="InterPro" id="IPR050446">
    <property type="entry name" value="FAD-oxidoreductase/Apoptosis"/>
</dbReference>
<proteinExistence type="predicted"/>
<reference evidence="5 6" key="1">
    <citation type="journal article" date="2018" name="Mol. Biol. Evol.">
        <title>Analysis of the draft genome of the red seaweed Gracilariopsis chorda provides insights into genome size evolution in Rhodophyta.</title>
        <authorList>
            <person name="Lee J."/>
            <person name="Yang E.C."/>
            <person name="Graf L."/>
            <person name="Yang J.H."/>
            <person name="Qiu H."/>
            <person name="Zel Zion U."/>
            <person name="Chan C.X."/>
            <person name="Stephens T.G."/>
            <person name="Weber A.P.M."/>
            <person name="Boo G.H."/>
            <person name="Boo S.M."/>
            <person name="Kim K.M."/>
            <person name="Shin Y."/>
            <person name="Jung M."/>
            <person name="Lee S.J."/>
            <person name="Yim H.S."/>
            <person name="Lee J.H."/>
            <person name="Bhattacharya D."/>
            <person name="Yoon H.S."/>
        </authorList>
    </citation>
    <scope>NUCLEOTIDE SEQUENCE [LARGE SCALE GENOMIC DNA]</scope>
    <source>
        <strain evidence="5 6">SKKU-2015</strain>
        <tissue evidence="5">Whole body</tissue>
    </source>
</reference>
<dbReference type="Pfam" id="PF07992">
    <property type="entry name" value="Pyr_redox_2"/>
    <property type="match status" value="1"/>
</dbReference>
<accession>A0A2V3J5L4</accession>
<dbReference type="Proteomes" id="UP000247409">
    <property type="component" value="Unassembled WGS sequence"/>
</dbReference>
<evidence type="ECO:0000256" key="2">
    <source>
        <dbReference type="ARBA" id="ARBA00022827"/>
    </source>
</evidence>
<dbReference type="GO" id="GO:0005739">
    <property type="term" value="C:mitochondrion"/>
    <property type="evidence" value="ECO:0007669"/>
    <property type="project" value="TreeGrafter"/>
</dbReference>
<keyword evidence="6" id="KW-1185">Reference proteome</keyword>
<protein>
    <submittedName>
        <fullName evidence="5">Apoptosis-inducing factor 1, mitochondrial</fullName>
    </submittedName>
</protein>
<sequence>MRSGRFSLSILTFKTRHSPVSTSESAFSYAVVLGASLGLLGSSFVAAEQRERLQGRAEHPSRSEYEYLICGGGVAAQEALNTFIEKKRASDLLLVAPEWRPCHVSSDTESVTNTELQNGIFSALVGKILSAFPTSKGPEIVIGPCVESIDTTRRVATLDNGDQVSFRRCLIAVGSEMPDIPLGKVVSADAAGLVSGAQSLSDWRRINDVFHDSGRTRNAVPDYRRHVTIVGGGWMSPIVGAAMIEHGADVTFSYSEPSFLARYLPRYVAQDVLARLHWLSDGGVDTLSYSAIRYVVARRALTDGIGGIEAEVHIGTVFDAFSIVDFRTDHVIFAPTLTSKIPIDAPNLIRGDAGFSVSPELAVASDIYVAGSAIDVTTPSKGLSDVIRWSSDHAISTGRHAAMNMMGGREPYSQAPGMTVDLSLLNLQIHVVGNASGSNETFGYFKRERQGGEHTCGGQLEIGTVIYVRPAPLSHRGATQKLLVTGVAIWEGSSHMKITDVAKAKSAAAALLSKNPMSRSSLEQTMDAFVTDCFGLTGYEEQAPRDSGGTEHGKKKRKEQIVNLEDNAHEQRHKNYEALTGSHSELLKHSKGVIWRRHKPARTVRIRDEELLWVENDKFGAVSSESKGDRVSRAYSDLLRRSAGQT</sequence>
<dbReference type="STRING" id="448386.A0A2V3J5L4"/>
<dbReference type="GO" id="GO:0016174">
    <property type="term" value="F:NAD(P)H oxidase H2O2-forming activity"/>
    <property type="evidence" value="ECO:0007669"/>
    <property type="project" value="TreeGrafter"/>
</dbReference>
<dbReference type="Gene3D" id="3.50.50.60">
    <property type="entry name" value="FAD/NAD(P)-binding domain"/>
    <property type="match status" value="2"/>
</dbReference>
<dbReference type="OrthoDB" id="6029at2759"/>
<dbReference type="GO" id="GO:0071949">
    <property type="term" value="F:FAD binding"/>
    <property type="evidence" value="ECO:0007669"/>
    <property type="project" value="TreeGrafter"/>
</dbReference>
<evidence type="ECO:0000313" key="5">
    <source>
        <dbReference type="EMBL" id="PXF49412.1"/>
    </source>
</evidence>
<evidence type="ECO:0000256" key="3">
    <source>
        <dbReference type="ARBA" id="ARBA00023002"/>
    </source>
</evidence>
<dbReference type="EMBL" id="NBIV01000005">
    <property type="protein sequence ID" value="PXF49412.1"/>
    <property type="molecule type" value="Genomic_DNA"/>
</dbReference>
<dbReference type="InterPro" id="IPR023753">
    <property type="entry name" value="FAD/NAD-binding_dom"/>
</dbReference>
<dbReference type="SUPFAM" id="SSF51905">
    <property type="entry name" value="FAD/NAD(P)-binding domain"/>
    <property type="match status" value="1"/>
</dbReference>
<dbReference type="InterPro" id="IPR036188">
    <property type="entry name" value="FAD/NAD-bd_sf"/>
</dbReference>
<organism evidence="5 6">
    <name type="scientific">Gracilariopsis chorda</name>
    <dbReference type="NCBI Taxonomy" id="448386"/>
    <lineage>
        <taxon>Eukaryota</taxon>
        <taxon>Rhodophyta</taxon>
        <taxon>Florideophyceae</taxon>
        <taxon>Rhodymeniophycidae</taxon>
        <taxon>Gracilariales</taxon>
        <taxon>Gracilariaceae</taxon>
        <taxon>Gracilariopsis</taxon>
    </lineage>
</organism>
<evidence type="ECO:0000259" key="4">
    <source>
        <dbReference type="Pfam" id="PF07992"/>
    </source>
</evidence>
<dbReference type="PANTHER" id="PTHR43557:SF4">
    <property type="entry name" value="APOPTOSIS-INDUCING FACTOR 1, MITOCHONDRIAL"/>
    <property type="match status" value="1"/>
</dbReference>